<proteinExistence type="predicted"/>
<sequence length="97" mass="10282">MRLPDLKILNGQTNGVSIDVAEIDELTIYGPAALTGVISTEVSPDGGTTWYPYAGAPAINVRVTYSTIHAHKMRLVSTLAEGAERVFPVHGSSLVTT</sequence>
<organism evidence="1">
    <name type="scientific">marine sediment metagenome</name>
    <dbReference type="NCBI Taxonomy" id="412755"/>
    <lineage>
        <taxon>unclassified sequences</taxon>
        <taxon>metagenomes</taxon>
        <taxon>ecological metagenomes</taxon>
    </lineage>
</organism>
<dbReference type="EMBL" id="LAZR01000131">
    <property type="protein sequence ID" value="KKN88079.1"/>
    <property type="molecule type" value="Genomic_DNA"/>
</dbReference>
<dbReference type="AlphaFoldDB" id="A0A0F9U8Z4"/>
<reference evidence="1" key="1">
    <citation type="journal article" date="2015" name="Nature">
        <title>Complex archaea that bridge the gap between prokaryotes and eukaryotes.</title>
        <authorList>
            <person name="Spang A."/>
            <person name="Saw J.H."/>
            <person name="Jorgensen S.L."/>
            <person name="Zaremba-Niedzwiedzka K."/>
            <person name="Martijn J."/>
            <person name="Lind A.E."/>
            <person name="van Eijk R."/>
            <person name="Schleper C."/>
            <person name="Guy L."/>
            <person name="Ettema T.J."/>
        </authorList>
    </citation>
    <scope>NUCLEOTIDE SEQUENCE</scope>
</reference>
<protein>
    <submittedName>
        <fullName evidence="1">Uncharacterized protein</fullName>
    </submittedName>
</protein>
<evidence type="ECO:0000313" key="1">
    <source>
        <dbReference type="EMBL" id="KKN88079.1"/>
    </source>
</evidence>
<name>A0A0F9U8Z4_9ZZZZ</name>
<gene>
    <name evidence="1" type="ORF">LCGC14_0251510</name>
</gene>
<comment type="caution">
    <text evidence="1">The sequence shown here is derived from an EMBL/GenBank/DDBJ whole genome shotgun (WGS) entry which is preliminary data.</text>
</comment>
<accession>A0A0F9U8Z4</accession>